<dbReference type="PANTHER" id="PTHR40065:SF3">
    <property type="entry name" value="RNA-BINDING PROTEIN YHBY"/>
    <property type="match status" value="1"/>
</dbReference>
<dbReference type="PROSITE" id="PS51295">
    <property type="entry name" value="CRM"/>
    <property type="match status" value="1"/>
</dbReference>
<evidence type="ECO:0000256" key="1">
    <source>
        <dbReference type="ARBA" id="ARBA00022884"/>
    </source>
</evidence>
<evidence type="ECO:0000313" key="4">
    <source>
        <dbReference type="EMBL" id="AUR53105.1"/>
    </source>
</evidence>
<dbReference type="Proteomes" id="UP000236655">
    <property type="component" value="Chromosome"/>
</dbReference>
<dbReference type="PANTHER" id="PTHR40065">
    <property type="entry name" value="RNA-BINDING PROTEIN YHBY"/>
    <property type="match status" value="1"/>
</dbReference>
<dbReference type="Pfam" id="PF01985">
    <property type="entry name" value="CRS1_YhbY"/>
    <property type="match status" value="1"/>
</dbReference>
<organism evidence="4 5">
    <name type="scientific">Aquella oligotrophica</name>
    <dbReference type="NCBI Taxonomy" id="2067065"/>
    <lineage>
        <taxon>Bacteria</taxon>
        <taxon>Pseudomonadati</taxon>
        <taxon>Pseudomonadota</taxon>
        <taxon>Betaproteobacteria</taxon>
        <taxon>Neisseriales</taxon>
        <taxon>Neisseriaceae</taxon>
        <taxon>Aquella</taxon>
    </lineage>
</organism>
<evidence type="ECO:0000256" key="2">
    <source>
        <dbReference type="PROSITE-ProRule" id="PRU00626"/>
    </source>
</evidence>
<dbReference type="RefSeq" id="WP_102952391.1">
    <property type="nucleotide sequence ID" value="NZ_CP024847.1"/>
</dbReference>
<feature type="domain" description="CRM" evidence="3">
    <location>
        <begin position="2"/>
        <end position="98"/>
    </location>
</feature>
<dbReference type="InterPro" id="IPR035920">
    <property type="entry name" value="YhbY-like_sf"/>
</dbReference>
<accession>A0A2I7N9W2</accession>
<keyword evidence="5" id="KW-1185">Reference proteome</keyword>
<dbReference type="InterPro" id="IPR051925">
    <property type="entry name" value="RNA-binding_domain"/>
</dbReference>
<dbReference type="EMBL" id="CP024847">
    <property type="protein sequence ID" value="AUR53105.1"/>
    <property type="molecule type" value="Genomic_DNA"/>
</dbReference>
<evidence type="ECO:0000259" key="3">
    <source>
        <dbReference type="PROSITE" id="PS51295"/>
    </source>
</evidence>
<dbReference type="OrthoDB" id="9797519at2"/>
<protein>
    <submittedName>
        <fullName evidence="4">Ribosome assembly RNA-binding protein YhbY</fullName>
    </submittedName>
</protein>
<evidence type="ECO:0000313" key="5">
    <source>
        <dbReference type="Proteomes" id="UP000236655"/>
    </source>
</evidence>
<gene>
    <name evidence="4" type="ORF">CUN60_12665</name>
</gene>
<dbReference type="InterPro" id="IPR017924">
    <property type="entry name" value="RNA-binding_YhbY"/>
</dbReference>
<keyword evidence="1 2" id="KW-0694">RNA-binding</keyword>
<name>A0A2I7N9W2_9NEIS</name>
<dbReference type="GO" id="GO:0003723">
    <property type="term" value="F:RNA binding"/>
    <property type="evidence" value="ECO:0007669"/>
    <property type="project" value="UniProtKB-UniRule"/>
</dbReference>
<dbReference type="AlphaFoldDB" id="A0A2I7N9W2"/>
<dbReference type="SMART" id="SM01103">
    <property type="entry name" value="CRS1_YhbY"/>
    <property type="match status" value="1"/>
</dbReference>
<sequence length="99" mass="11113">MSELTVKQRQYLKGLAHGIQPVVMIGNNGVTPSVIKEIQSSLNAHELIKIKVMSDDREVREALIPQLLTETAAQFVQHIGKQIILFKPSEKQKITLPKE</sequence>
<dbReference type="KEGG" id="nba:CUN60_12665"/>
<dbReference type="InterPro" id="IPR001890">
    <property type="entry name" value="RNA-binding_CRM"/>
</dbReference>
<dbReference type="Gene3D" id="3.30.110.60">
    <property type="entry name" value="YhbY-like"/>
    <property type="match status" value="1"/>
</dbReference>
<dbReference type="SUPFAM" id="SSF75471">
    <property type="entry name" value="YhbY-like"/>
    <property type="match status" value="1"/>
</dbReference>
<dbReference type="NCBIfam" id="TIGR00253">
    <property type="entry name" value="RNA_bind_YhbY"/>
    <property type="match status" value="1"/>
</dbReference>
<proteinExistence type="predicted"/>
<reference evidence="5" key="1">
    <citation type="submission" date="2017-11" db="EMBL/GenBank/DDBJ databases">
        <authorList>
            <person name="Chan K.G."/>
            <person name="Lee L.S."/>
        </authorList>
    </citation>
    <scope>NUCLEOTIDE SEQUENCE [LARGE SCALE GENOMIC DNA]</scope>
    <source>
        <strain evidence="5">DSM 100970</strain>
    </source>
</reference>